<feature type="transmembrane region" description="Helical" evidence="1">
    <location>
        <begin position="160"/>
        <end position="179"/>
    </location>
</feature>
<evidence type="ECO:0000313" key="5">
    <source>
        <dbReference type="Proteomes" id="UP000663832"/>
    </source>
</evidence>
<gene>
    <name evidence="3" type="ORF">BJG266_LOCUS12880</name>
    <name evidence="4" type="ORF">QVE165_LOCUS24723</name>
</gene>
<comment type="caution">
    <text evidence="3">The sequence shown here is derived from an EMBL/GenBank/DDBJ whole genome shotgun (WGS) entry which is preliminary data.</text>
</comment>
<dbReference type="Proteomes" id="UP000663832">
    <property type="component" value="Unassembled WGS sequence"/>
</dbReference>
<evidence type="ECO:0000313" key="6">
    <source>
        <dbReference type="Proteomes" id="UP000663877"/>
    </source>
</evidence>
<keyword evidence="1" id="KW-0812">Transmembrane</keyword>
<dbReference type="EMBL" id="CAJNOI010000050">
    <property type="protein sequence ID" value="CAF0945056.1"/>
    <property type="molecule type" value="Genomic_DNA"/>
</dbReference>
<dbReference type="SUPFAM" id="SSF57302">
    <property type="entry name" value="Snake toxin-like"/>
    <property type="match status" value="1"/>
</dbReference>
<name>A0A814CU69_9BILA</name>
<dbReference type="AlphaFoldDB" id="A0A814CU69"/>
<reference evidence="3" key="1">
    <citation type="submission" date="2021-02" db="EMBL/GenBank/DDBJ databases">
        <authorList>
            <person name="Nowell W R."/>
        </authorList>
    </citation>
    <scope>NUCLEOTIDE SEQUENCE</scope>
</reference>
<accession>A0A814CU69</accession>
<dbReference type="CDD" id="cd00117">
    <property type="entry name" value="TFP"/>
    <property type="match status" value="1"/>
</dbReference>
<feature type="chain" id="PRO_5036224103" evidence="2">
    <location>
        <begin position="21"/>
        <end position="181"/>
    </location>
</feature>
<dbReference type="Proteomes" id="UP000663877">
    <property type="component" value="Unassembled WGS sequence"/>
</dbReference>
<keyword evidence="5" id="KW-1185">Reference proteome</keyword>
<keyword evidence="2" id="KW-0732">Signal</keyword>
<evidence type="ECO:0000256" key="2">
    <source>
        <dbReference type="SAM" id="SignalP"/>
    </source>
</evidence>
<dbReference type="EMBL" id="CAJNOM010000175">
    <property type="protein sequence ID" value="CAF1181763.1"/>
    <property type="molecule type" value="Genomic_DNA"/>
</dbReference>
<dbReference type="OrthoDB" id="10024876at2759"/>
<feature type="signal peptide" evidence="2">
    <location>
        <begin position="1"/>
        <end position="20"/>
    </location>
</feature>
<evidence type="ECO:0000313" key="3">
    <source>
        <dbReference type="EMBL" id="CAF0945056.1"/>
    </source>
</evidence>
<keyword evidence="1" id="KW-0472">Membrane</keyword>
<protein>
    <submittedName>
        <fullName evidence="3">Uncharacterized protein</fullName>
    </submittedName>
</protein>
<organism evidence="3 6">
    <name type="scientific">Adineta steineri</name>
    <dbReference type="NCBI Taxonomy" id="433720"/>
    <lineage>
        <taxon>Eukaryota</taxon>
        <taxon>Metazoa</taxon>
        <taxon>Spiralia</taxon>
        <taxon>Gnathifera</taxon>
        <taxon>Rotifera</taxon>
        <taxon>Eurotatoria</taxon>
        <taxon>Bdelloidea</taxon>
        <taxon>Adinetida</taxon>
        <taxon>Adinetidae</taxon>
        <taxon>Adineta</taxon>
    </lineage>
</organism>
<proteinExistence type="predicted"/>
<dbReference type="InterPro" id="IPR045860">
    <property type="entry name" value="Snake_toxin-like_sf"/>
</dbReference>
<evidence type="ECO:0000256" key="1">
    <source>
        <dbReference type="SAM" id="Phobius"/>
    </source>
</evidence>
<keyword evidence="1" id="KW-1133">Transmembrane helix</keyword>
<sequence>MFIWGFIVLIGYFSLNIVYCQDNAALTEPEPRQNLVETVTATIEVIDNPSPIAINATNTLVEKQEVVTEAVPTTTPIPEVFSCYECTNCSLKSNLPTIICGEGINQCYKIEQHIGNSSLMIHRGCSTTKDQCIAPMSGQSNLVESTTCCPTPKCNQATQFLPLLFLSTLSLFTILINILNI</sequence>
<evidence type="ECO:0000313" key="4">
    <source>
        <dbReference type="EMBL" id="CAF1181763.1"/>
    </source>
</evidence>